<comment type="caution">
    <text evidence="3">The sequence shown here is derived from an EMBL/GenBank/DDBJ whole genome shotgun (WGS) entry which is preliminary data.</text>
</comment>
<sequence>MKQVRTLTPVVFSALLIGVLGSCTANPVVVTPTQSPTQSPVSSPHDTPPEDAVVSDELPKELLGYTFFGKPAAEYKVTEVSTRRFEKVRNLDRFPNEFASWEELYGEDYWGQGGDDCTGGRQYQPFGNAVFAVQQNEAACTGSIGGTDTPGVLVDGVFKEFIGYKAALNDADTHMVNPIGVTDELAIWTISHHHTEQLTEWLMFAGNLATRETTLLAKSSDPLPEGGNTPPDYAPHWTLVIDDRVFFIVSTERSPDDLIWREGPESSDGGGLVDVLFSVKVDGTDLRKDIDPVIDASDNEEALLLTADTTHYTAVAPNEAGAFEEAFSVKWQTDYMPHYADLIGTPRLQGSTLTISVGPNLVIARKGSDTLTVVRDAANPSNSEGNYYIPTQVVGDHVLWVHSRFDAYATEYTSTMGIYVLNLTTHKGLMTVVEDAEARPSEDGKYIELIRSADYVAGSSGELQRTFIPLP</sequence>
<feature type="chain" id="PRO_5046441037" evidence="2">
    <location>
        <begin position="26"/>
        <end position="471"/>
    </location>
</feature>
<dbReference type="EMBL" id="JBHUOP010000005">
    <property type="protein sequence ID" value="MFD2841417.1"/>
    <property type="molecule type" value="Genomic_DNA"/>
</dbReference>
<feature type="signal peptide" evidence="2">
    <location>
        <begin position="1"/>
        <end position="25"/>
    </location>
</feature>
<dbReference type="PROSITE" id="PS51257">
    <property type="entry name" value="PROKAR_LIPOPROTEIN"/>
    <property type="match status" value="1"/>
</dbReference>
<name>A0ABW5XH30_9MICO</name>
<organism evidence="3 4">
    <name type="scientific">Populibacterium corticicola</name>
    <dbReference type="NCBI Taxonomy" id="1812826"/>
    <lineage>
        <taxon>Bacteria</taxon>
        <taxon>Bacillati</taxon>
        <taxon>Actinomycetota</taxon>
        <taxon>Actinomycetes</taxon>
        <taxon>Micrococcales</taxon>
        <taxon>Jonesiaceae</taxon>
        <taxon>Populibacterium</taxon>
    </lineage>
</organism>
<evidence type="ECO:0000256" key="1">
    <source>
        <dbReference type="SAM" id="MobiDB-lite"/>
    </source>
</evidence>
<gene>
    <name evidence="3" type="ORF">ACFSYH_12700</name>
</gene>
<feature type="region of interest" description="Disordered" evidence="1">
    <location>
        <begin position="31"/>
        <end position="51"/>
    </location>
</feature>
<protein>
    <submittedName>
        <fullName evidence="3">Uncharacterized protein</fullName>
    </submittedName>
</protein>
<reference evidence="4" key="1">
    <citation type="journal article" date="2019" name="Int. J. Syst. Evol. Microbiol.">
        <title>The Global Catalogue of Microorganisms (GCM) 10K type strain sequencing project: providing services to taxonomists for standard genome sequencing and annotation.</title>
        <authorList>
            <consortium name="The Broad Institute Genomics Platform"/>
            <consortium name="The Broad Institute Genome Sequencing Center for Infectious Disease"/>
            <person name="Wu L."/>
            <person name="Ma J."/>
        </authorList>
    </citation>
    <scope>NUCLEOTIDE SEQUENCE [LARGE SCALE GENOMIC DNA]</scope>
    <source>
        <strain evidence="4">KCTC 33576</strain>
    </source>
</reference>
<keyword evidence="4" id="KW-1185">Reference proteome</keyword>
<proteinExistence type="predicted"/>
<evidence type="ECO:0000313" key="3">
    <source>
        <dbReference type="EMBL" id="MFD2841417.1"/>
    </source>
</evidence>
<keyword evidence="2" id="KW-0732">Signal</keyword>
<accession>A0ABW5XH30</accession>
<feature type="compositionally biased region" description="Low complexity" evidence="1">
    <location>
        <begin position="31"/>
        <end position="44"/>
    </location>
</feature>
<dbReference type="Proteomes" id="UP001597391">
    <property type="component" value="Unassembled WGS sequence"/>
</dbReference>
<dbReference type="RefSeq" id="WP_377467378.1">
    <property type="nucleotide sequence ID" value="NZ_JBHUOP010000005.1"/>
</dbReference>
<evidence type="ECO:0000313" key="4">
    <source>
        <dbReference type="Proteomes" id="UP001597391"/>
    </source>
</evidence>
<evidence type="ECO:0000256" key="2">
    <source>
        <dbReference type="SAM" id="SignalP"/>
    </source>
</evidence>